<keyword evidence="2 9" id="KW-0813">Transport</keyword>
<evidence type="ECO:0000313" key="12">
    <source>
        <dbReference type="Proteomes" id="UP000231516"/>
    </source>
</evidence>
<evidence type="ECO:0000256" key="3">
    <source>
        <dbReference type="ARBA" id="ARBA00022475"/>
    </source>
</evidence>
<dbReference type="PANTHER" id="PTHR35011">
    <property type="entry name" value="2,3-DIKETO-L-GULONATE TRAP TRANSPORTER SMALL PERMEASE PROTEIN YIAM"/>
    <property type="match status" value="1"/>
</dbReference>
<dbReference type="InterPro" id="IPR055348">
    <property type="entry name" value="DctQ"/>
</dbReference>
<keyword evidence="4 9" id="KW-0997">Cell inner membrane</keyword>
<dbReference type="EMBL" id="MDGM01000009">
    <property type="protein sequence ID" value="PIB25645.1"/>
    <property type="molecule type" value="Genomic_DNA"/>
</dbReference>
<dbReference type="GO" id="GO:0005886">
    <property type="term" value="C:plasma membrane"/>
    <property type="evidence" value="ECO:0007669"/>
    <property type="project" value="UniProtKB-SubCell"/>
</dbReference>
<reference evidence="11 12" key="1">
    <citation type="submission" date="2016-08" db="EMBL/GenBank/DDBJ databases">
        <title>Draft genome of Amylibacter sp. strain 4G11.</title>
        <authorList>
            <person name="Wong S.-K."/>
            <person name="Hamasaki K."/>
            <person name="Yoshizawa S."/>
        </authorList>
    </citation>
    <scope>NUCLEOTIDE SEQUENCE [LARGE SCALE GENOMIC DNA]</scope>
    <source>
        <strain evidence="11 12">4G11</strain>
    </source>
</reference>
<dbReference type="Pfam" id="PF04290">
    <property type="entry name" value="DctQ"/>
    <property type="match status" value="1"/>
</dbReference>
<sequence>MVTLLALLTPVSMLNAFILRCGRAIGVFAIAMMVIAILIQVFFRYILNNALPWPDEAARFCMLWMTGLMAPTAFRRGGFVAIDMVVRFLPRMIGAGLSLFLLCVSMLVLVVAVKIGWSEVTGFGGRFATASLYLPTSFSFDEWFRIPRSWMMASLLVGVILLLAVNVELIMRSVITMFGGASAMPEIRNADTVGTE</sequence>
<evidence type="ECO:0000256" key="7">
    <source>
        <dbReference type="ARBA" id="ARBA00023136"/>
    </source>
</evidence>
<comment type="subunit">
    <text evidence="9">The complex comprises the extracytoplasmic solute receptor protein and the two transmembrane proteins.</text>
</comment>
<comment type="caution">
    <text evidence="11">The sequence shown here is derived from an EMBL/GenBank/DDBJ whole genome shotgun (WGS) entry which is preliminary data.</text>
</comment>
<feature type="domain" description="Tripartite ATP-independent periplasmic transporters DctQ component" evidence="10">
    <location>
        <begin position="33"/>
        <end position="173"/>
    </location>
</feature>
<dbReference type="GO" id="GO:0022857">
    <property type="term" value="F:transmembrane transporter activity"/>
    <property type="evidence" value="ECO:0007669"/>
    <property type="project" value="UniProtKB-UniRule"/>
</dbReference>
<dbReference type="PANTHER" id="PTHR35011:SF11">
    <property type="entry name" value="TRAP TRANSPORTER SMALL PERMEASE PROTEIN"/>
    <property type="match status" value="1"/>
</dbReference>
<dbReference type="OrthoDB" id="4964541at2"/>
<keyword evidence="7 9" id="KW-0472">Membrane</keyword>
<comment type="similarity">
    <text evidence="8 9">Belongs to the TRAP transporter small permease family.</text>
</comment>
<comment type="subcellular location">
    <subcellularLocation>
        <location evidence="1 9">Cell inner membrane</location>
        <topology evidence="1 9">Multi-pass membrane protein</topology>
    </subcellularLocation>
</comment>
<dbReference type="InterPro" id="IPR007387">
    <property type="entry name" value="TRAP_DctQ"/>
</dbReference>
<accession>A0A2G5K880</accession>
<evidence type="ECO:0000313" key="11">
    <source>
        <dbReference type="EMBL" id="PIB25645.1"/>
    </source>
</evidence>
<evidence type="ECO:0000256" key="4">
    <source>
        <dbReference type="ARBA" id="ARBA00022519"/>
    </source>
</evidence>
<name>A0A2G5K880_9RHOB</name>
<feature type="transmembrane region" description="Helical" evidence="9">
    <location>
        <begin position="21"/>
        <end position="45"/>
    </location>
</feature>
<evidence type="ECO:0000256" key="6">
    <source>
        <dbReference type="ARBA" id="ARBA00022989"/>
    </source>
</evidence>
<keyword evidence="6 9" id="KW-1133">Transmembrane helix</keyword>
<keyword evidence="12" id="KW-1185">Reference proteome</keyword>
<evidence type="ECO:0000256" key="9">
    <source>
        <dbReference type="RuleBase" id="RU369079"/>
    </source>
</evidence>
<organism evidence="11 12">
    <name type="scientific">Paramylibacter kogurei</name>
    <dbReference type="NCBI Taxonomy" id="1889778"/>
    <lineage>
        <taxon>Bacteria</taxon>
        <taxon>Pseudomonadati</taxon>
        <taxon>Pseudomonadota</taxon>
        <taxon>Alphaproteobacteria</taxon>
        <taxon>Rhodobacterales</taxon>
        <taxon>Paracoccaceae</taxon>
        <taxon>Paramylibacter</taxon>
    </lineage>
</organism>
<gene>
    <name evidence="11" type="ORF">BFP76_00470</name>
</gene>
<evidence type="ECO:0000256" key="1">
    <source>
        <dbReference type="ARBA" id="ARBA00004429"/>
    </source>
</evidence>
<keyword evidence="3" id="KW-1003">Cell membrane</keyword>
<dbReference type="Proteomes" id="UP000231516">
    <property type="component" value="Unassembled WGS sequence"/>
</dbReference>
<dbReference type="RefSeq" id="WP_099592029.1">
    <property type="nucleotide sequence ID" value="NZ_MDGM01000009.1"/>
</dbReference>
<comment type="function">
    <text evidence="9">Part of the tripartite ATP-independent periplasmic (TRAP) transport system.</text>
</comment>
<proteinExistence type="inferred from homology"/>
<feature type="transmembrane region" description="Helical" evidence="9">
    <location>
        <begin position="150"/>
        <end position="171"/>
    </location>
</feature>
<evidence type="ECO:0000259" key="10">
    <source>
        <dbReference type="Pfam" id="PF04290"/>
    </source>
</evidence>
<feature type="transmembrane region" description="Helical" evidence="9">
    <location>
        <begin position="95"/>
        <end position="117"/>
    </location>
</feature>
<keyword evidence="5 9" id="KW-0812">Transmembrane</keyword>
<dbReference type="GO" id="GO:0015740">
    <property type="term" value="P:C4-dicarboxylate transport"/>
    <property type="evidence" value="ECO:0007669"/>
    <property type="project" value="TreeGrafter"/>
</dbReference>
<feature type="transmembrane region" description="Helical" evidence="9">
    <location>
        <begin position="57"/>
        <end position="74"/>
    </location>
</feature>
<dbReference type="AlphaFoldDB" id="A0A2G5K880"/>
<evidence type="ECO:0000256" key="2">
    <source>
        <dbReference type="ARBA" id="ARBA00022448"/>
    </source>
</evidence>
<evidence type="ECO:0000256" key="8">
    <source>
        <dbReference type="ARBA" id="ARBA00038436"/>
    </source>
</evidence>
<evidence type="ECO:0000256" key="5">
    <source>
        <dbReference type="ARBA" id="ARBA00022692"/>
    </source>
</evidence>
<protein>
    <recommendedName>
        <fullName evidence="9">TRAP transporter small permease protein</fullName>
    </recommendedName>
</protein>